<dbReference type="EMBL" id="BOOW01000032">
    <property type="protein sequence ID" value="GII94985.1"/>
    <property type="molecule type" value="Genomic_DNA"/>
</dbReference>
<protein>
    <submittedName>
        <fullName evidence="1">Uncharacterized protein</fullName>
    </submittedName>
</protein>
<dbReference type="Proteomes" id="UP000606172">
    <property type="component" value="Unassembled WGS sequence"/>
</dbReference>
<comment type="caution">
    <text evidence="1">The sequence shown here is derived from an EMBL/GenBank/DDBJ whole genome shotgun (WGS) entry which is preliminary data.</text>
</comment>
<accession>A0A919RLE5</accession>
<sequence length="131" mass="13443">MALGLLTLALLGGCTQSDPSGRPTAKAAVDAYVAGLNARDPHALRQLAPPGNDAESDIARRLATHGGQNIAITSADLTSDATPDGVSARLRGKGTKGAYSEILVVARCGDLWCVALGMAPSYRAPAQIHRP</sequence>
<organism evidence="1 2">
    <name type="scientific">Sinosporangium siamense</name>
    <dbReference type="NCBI Taxonomy" id="1367973"/>
    <lineage>
        <taxon>Bacteria</taxon>
        <taxon>Bacillati</taxon>
        <taxon>Actinomycetota</taxon>
        <taxon>Actinomycetes</taxon>
        <taxon>Streptosporangiales</taxon>
        <taxon>Streptosporangiaceae</taxon>
        <taxon>Sinosporangium</taxon>
    </lineage>
</organism>
<evidence type="ECO:0000313" key="2">
    <source>
        <dbReference type="Proteomes" id="UP000606172"/>
    </source>
</evidence>
<proteinExistence type="predicted"/>
<keyword evidence="2" id="KW-1185">Reference proteome</keyword>
<evidence type="ECO:0000313" key="1">
    <source>
        <dbReference type="EMBL" id="GII94985.1"/>
    </source>
</evidence>
<name>A0A919RLE5_9ACTN</name>
<dbReference type="AlphaFoldDB" id="A0A919RLE5"/>
<reference evidence="1" key="1">
    <citation type="submission" date="2021-01" db="EMBL/GenBank/DDBJ databases">
        <title>Whole genome shotgun sequence of Sinosporangium siamense NBRC 109515.</title>
        <authorList>
            <person name="Komaki H."/>
            <person name="Tamura T."/>
        </authorList>
    </citation>
    <scope>NUCLEOTIDE SEQUENCE</scope>
    <source>
        <strain evidence="1">NBRC 109515</strain>
    </source>
</reference>
<gene>
    <name evidence="1" type="ORF">Ssi02_52160</name>
</gene>